<feature type="transmembrane region" description="Helical" evidence="6">
    <location>
        <begin position="133"/>
        <end position="156"/>
    </location>
</feature>
<evidence type="ECO:0000256" key="1">
    <source>
        <dbReference type="ARBA" id="ARBA00004651"/>
    </source>
</evidence>
<evidence type="ECO:0000256" key="6">
    <source>
        <dbReference type="SAM" id="Phobius"/>
    </source>
</evidence>
<evidence type="ECO:0000313" key="8">
    <source>
        <dbReference type="Proteomes" id="UP001430377"/>
    </source>
</evidence>
<evidence type="ECO:0000313" key="7">
    <source>
        <dbReference type="EMBL" id="MBX0322626.1"/>
    </source>
</evidence>
<keyword evidence="2" id="KW-1003">Cell membrane</keyword>
<keyword evidence="8" id="KW-1185">Reference proteome</keyword>
<dbReference type="EMBL" id="RKLR01000002">
    <property type="protein sequence ID" value="MBX0322626.1"/>
    <property type="molecule type" value="Genomic_DNA"/>
</dbReference>
<comment type="subcellular location">
    <subcellularLocation>
        <location evidence="1">Cell membrane</location>
        <topology evidence="1">Multi-pass membrane protein</topology>
    </subcellularLocation>
</comment>
<protein>
    <submittedName>
        <fullName evidence="7">YihY/virulence factor BrkB family protein</fullName>
    </submittedName>
</protein>
<feature type="transmembrane region" description="Helical" evidence="6">
    <location>
        <begin position="30"/>
        <end position="53"/>
    </location>
</feature>
<keyword evidence="3 6" id="KW-0812">Transmembrane</keyword>
<evidence type="ECO:0000256" key="4">
    <source>
        <dbReference type="ARBA" id="ARBA00022989"/>
    </source>
</evidence>
<evidence type="ECO:0000256" key="2">
    <source>
        <dbReference type="ARBA" id="ARBA00022475"/>
    </source>
</evidence>
<feature type="transmembrane region" description="Helical" evidence="6">
    <location>
        <begin position="162"/>
        <end position="184"/>
    </location>
</feature>
<reference evidence="7 8" key="1">
    <citation type="submission" date="2021-06" db="EMBL/GenBank/DDBJ databases">
        <title>Halomicroarcula sp. a new haloarchaeum isolated from saline soil.</title>
        <authorList>
            <person name="Duran-Viseras A."/>
            <person name="Sanchez-Porro C."/>
            <person name="Ventosa A."/>
        </authorList>
    </citation>
    <scope>NUCLEOTIDE SEQUENCE [LARGE SCALE GENOMIC DNA]</scope>
    <source>
        <strain evidence="7 8">F13</strain>
    </source>
</reference>
<keyword evidence="4 6" id="KW-1133">Transmembrane helix</keyword>
<dbReference type="RefSeq" id="WP_220617616.1">
    <property type="nucleotide sequence ID" value="NZ_RKLR01000002.1"/>
</dbReference>
<feature type="transmembrane region" description="Helical" evidence="6">
    <location>
        <begin position="196"/>
        <end position="220"/>
    </location>
</feature>
<dbReference type="GO" id="GO:0005886">
    <property type="term" value="C:plasma membrane"/>
    <property type="evidence" value="ECO:0007669"/>
    <property type="project" value="UniProtKB-SubCell"/>
</dbReference>
<organism evidence="7 8">
    <name type="scientific">Haloarcula rubra</name>
    <dbReference type="NCBI Taxonomy" id="2487747"/>
    <lineage>
        <taxon>Archaea</taxon>
        <taxon>Methanobacteriati</taxon>
        <taxon>Methanobacteriota</taxon>
        <taxon>Stenosarchaea group</taxon>
        <taxon>Halobacteria</taxon>
        <taxon>Halobacteriales</taxon>
        <taxon>Haloarculaceae</taxon>
        <taxon>Haloarcula</taxon>
    </lineage>
</organism>
<evidence type="ECO:0000256" key="5">
    <source>
        <dbReference type="ARBA" id="ARBA00023136"/>
    </source>
</evidence>
<dbReference type="PANTHER" id="PTHR30213:SF0">
    <property type="entry name" value="UPF0761 MEMBRANE PROTEIN YIHY"/>
    <property type="match status" value="1"/>
</dbReference>
<feature type="transmembrane region" description="Helical" evidence="6">
    <location>
        <begin position="232"/>
        <end position="257"/>
    </location>
</feature>
<comment type="caution">
    <text evidence="7">The sequence shown here is derived from an EMBL/GenBank/DDBJ whole genome shotgun (WGS) entry which is preliminary data.</text>
</comment>
<dbReference type="PANTHER" id="PTHR30213">
    <property type="entry name" value="INNER MEMBRANE PROTEIN YHJD"/>
    <property type="match status" value="1"/>
</dbReference>
<sequence>MVSTANVTSVLRTVGTEFSEKNVTFLAGSIAYTAFVSLVPLLLFVVLALALVGAGWEQRFLALVSANVSPVVGQLIDRLLQSRGGSAGPSSLVGVVVLVWGALKLFRGLDTAFEEIYEVDADGSLVQQLRDGVVVLVSLVLSVGATVAVTTAFGAVASEVPVLGVLFPVVLAAGLVVAFLPMYYVFPNTDVTAREVLPGVLVSAVGWALLQGLFQVYVVVATGGGGVSVLTGIMLLLTWLYFSGVVLLLGAVVNAVLGGHTDRDPTAGGSAATAD</sequence>
<dbReference type="NCBIfam" id="TIGR00765">
    <property type="entry name" value="yihY_not_rbn"/>
    <property type="match status" value="1"/>
</dbReference>
<dbReference type="Proteomes" id="UP001430377">
    <property type="component" value="Unassembled WGS sequence"/>
</dbReference>
<gene>
    <name evidence="7" type="ORF">EGH21_06245</name>
</gene>
<proteinExistence type="predicted"/>
<dbReference type="AlphaFoldDB" id="A0AAW4PNB7"/>
<dbReference type="PIRSF" id="PIRSF035875">
    <property type="entry name" value="RNase_BN"/>
    <property type="match status" value="1"/>
</dbReference>
<dbReference type="InterPro" id="IPR017039">
    <property type="entry name" value="Virul_fac_BrkB"/>
</dbReference>
<dbReference type="Pfam" id="PF03631">
    <property type="entry name" value="Virul_fac_BrkB"/>
    <property type="match status" value="1"/>
</dbReference>
<name>A0AAW4PNB7_9EURY</name>
<keyword evidence="5 6" id="KW-0472">Membrane</keyword>
<accession>A0AAW4PNB7</accession>
<evidence type="ECO:0000256" key="3">
    <source>
        <dbReference type="ARBA" id="ARBA00022692"/>
    </source>
</evidence>